<keyword evidence="5" id="KW-1185">Reference proteome</keyword>
<dbReference type="Pfam" id="PF25154">
    <property type="entry name" value="TPR_AP5Z1_C"/>
    <property type="match status" value="1"/>
</dbReference>
<reference evidence="5" key="1">
    <citation type="submission" date="2017-01" db="EMBL/GenBank/DDBJ databases">
        <title>Comparative genomics of anhydrobiosis in the tardigrade Hypsibius dujardini.</title>
        <authorList>
            <person name="Yoshida Y."/>
            <person name="Koutsovoulos G."/>
            <person name="Laetsch D."/>
            <person name="Stevens L."/>
            <person name="Kumar S."/>
            <person name="Horikawa D."/>
            <person name="Ishino K."/>
            <person name="Komine S."/>
            <person name="Tomita M."/>
            <person name="Blaxter M."/>
            <person name="Arakawa K."/>
        </authorList>
    </citation>
    <scope>NUCLEOTIDE SEQUENCE [LARGE SCALE GENOMIC DNA]</scope>
    <source>
        <strain evidence="5">Z151</strain>
    </source>
</reference>
<evidence type="ECO:0000313" key="4">
    <source>
        <dbReference type="EMBL" id="OQV12521.1"/>
    </source>
</evidence>
<sequence>MALSGLHQFVVKYRNRTGDDLNHCLINLCRLLSSFSTIDKQTEQVVVALRELYLILQLSRTERRVPENVASLFLTALRDLKAIHPQVLTLAVACLAEICPTAALKIDVNGLDVVDVNRLAEFLHLLRQQNLSEEFDHDVCVFLVKCLNDAVTTVAGKKAVLVFLARQFRAGSDGVLFQDCFDMLCWSVSNWLVNASVFDDFQQEKNKRSTKTLALLSVTELDGSTPSELFTVLSLAKSYAEDQQMNILSFALLYEILEALPLREAMEEAEGDGPLGMALATVQGRVRAESIEDVAFEYCLHVLKQSEIRPLKSSYDCELQDAVLSESIRILDLLCLRNPKLVRKAFRAVADLNDRTMRRIHNSMVLLHVFQFMLNHGESASFEVDNMSHFLCCDLLPNAGLLDNIFASEFIALLRQNKVNVQSRTKIFQRYFPAVLKVLAWNPRANMHLYMELMSAMVTPATCLELLHSLIDLPCVSAALEVAIFGEKSFLIAIRQLAAERVSDPRLRYSFDFFLRNESGRGGMMENIPDFHRSLSEVVSHPRVIFCSQAVPALLSIFFSVAVSTKQLDKKSVVLAVLGRMHSLYGSFAENVQMQQVMGDGVCLLLSKSKAIFVEMHNEISDYIVANHFMYPVFLTSLIWCIGEESPALAEKQAKALGKFYDAVESLTYDIIKTKSSNLVHNPQDGIMELFQACLRTMTKLGSLSYDLTRRAVICLNNVVKKTREHPEQQRFDIVDQINSLIKMLALPSVTEIVMNLSISPEPEVLEAIKNLKSVEEEREELILGQSL</sequence>
<evidence type="ECO:0000313" key="5">
    <source>
        <dbReference type="Proteomes" id="UP000192578"/>
    </source>
</evidence>
<evidence type="ECO:0000259" key="3">
    <source>
        <dbReference type="Pfam" id="PF25154"/>
    </source>
</evidence>
<feature type="domain" description="AP-5 complex subunit zeta-1 N-terminal TPR" evidence="2">
    <location>
        <begin position="10"/>
        <end position="257"/>
    </location>
</feature>
<comment type="caution">
    <text evidence="4">The sequence shown here is derived from an EMBL/GenBank/DDBJ whole genome shotgun (WGS) entry which is preliminary data.</text>
</comment>
<gene>
    <name evidence="4" type="ORF">BV898_13247</name>
</gene>
<dbReference type="GO" id="GO:0044599">
    <property type="term" value="C:AP-5 adaptor complex"/>
    <property type="evidence" value="ECO:0007669"/>
    <property type="project" value="InterPro"/>
</dbReference>
<dbReference type="EMBL" id="MTYJ01000143">
    <property type="protein sequence ID" value="OQV12521.1"/>
    <property type="molecule type" value="Genomic_DNA"/>
</dbReference>
<dbReference type="Pfam" id="PF14764">
    <property type="entry name" value="SPG48"/>
    <property type="match status" value="1"/>
</dbReference>
<dbReference type="PANTHER" id="PTHR46488">
    <property type="entry name" value="AP-5 COMPLEX SUBUNIT ZETA-1"/>
    <property type="match status" value="1"/>
</dbReference>
<feature type="domain" description="AP-5 complex subunit zeta-1 ARM repeats" evidence="1">
    <location>
        <begin position="319"/>
        <end position="437"/>
    </location>
</feature>
<dbReference type="PANTHER" id="PTHR46488:SF1">
    <property type="entry name" value="AP-5 COMPLEX SUBUNIT ZETA-1"/>
    <property type="match status" value="1"/>
</dbReference>
<feature type="domain" description="AP-5 complex subunit zeta-1 C-terminal TPR" evidence="3">
    <location>
        <begin position="450"/>
        <end position="756"/>
    </location>
</feature>
<protein>
    <submittedName>
        <fullName evidence="4">AP-5 complex subunit zeta-1</fullName>
    </submittedName>
</protein>
<evidence type="ECO:0000259" key="2">
    <source>
        <dbReference type="Pfam" id="PF25153"/>
    </source>
</evidence>
<dbReference type="Pfam" id="PF25153">
    <property type="entry name" value="TPR_AP5Z1"/>
    <property type="match status" value="1"/>
</dbReference>
<proteinExistence type="predicted"/>
<evidence type="ECO:0000259" key="1">
    <source>
        <dbReference type="Pfam" id="PF14764"/>
    </source>
</evidence>
<name>A0A1W0WBD8_HYPEX</name>
<organism evidence="4 5">
    <name type="scientific">Hypsibius exemplaris</name>
    <name type="common">Freshwater tardigrade</name>
    <dbReference type="NCBI Taxonomy" id="2072580"/>
    <lineage>
        <taxon>Eukaryota</taxon>
        <taxon>Metazoa</taxon>
        <taxon>Ecdysozoa</taxon>
        <taxon>Tardigrada</taxon>
        <taxon>Eutardigrada</taxon>
        <taxon>Parachela</taxon>
        <taxon>Hypsibioidea</taxon>
        <taxon>Hypsibiidae</taxon>
        <taxon>Hypsibius</taxon>
    </lineage>
</organism>
<dbReference type="InterPro" id="IPR056856">
    <property type="entry name" value="TPR_AP5Z1_C"/>
</dbReference>
<accession>A0A1W0WBD8</accession>
<dbReference type="InterPro" id="IPR055450">
    <property type="entry name" value="AP5Z1_ARM"/>
</dbReference>
<dbReference type="OrthoDB" id="744564at2759"/>
<dbReference type="InterPro" id="IPR028222">
    <property type="entry name" value="AP5Z1"/>
</dbReference>
<dbReference type="Proteomes" id="UP000192578">
    <property type="component" value="Unassembled WGS sequence"/>
</dbReference>
<dbReference type="AlphaFoldDB" id="A0A1W0WBD8"/>
<dbReference type="InterPro" id="IPR056857">
    <property type="entry name" value="TPR_AP5Z1_N"/>
</dbReference>